<feature type="domain" description="Peptidase U32 collagenase" evidence="1">
    <location>
        <begin position="369"/>
        <end position="486"/>
    </location>
</feature>
<dbReference type="InterPro" id="IPR001539">
    <property type="entry name" value="Peptidase_U32"/>
</dbReference>
<name>A0A017RZU8_9CLOT</name>
<protein>
    <submittedName>
        <fullName evidence="2">Peptidase U32</fullName>
    </submittedName>
</protein>
<organism evidence="2 3">
    <name type="scientific">Fervidicella metallireducens AeB</name>
    <dbReference type="NCBI Taxonomy" id="1403537"/>
    <lineage>
        <taxon>Bacteria</taxon>
        <taxon>Bacillati</taxon>
        <taxon>Bacillota</taxon>
        <taxon>Clostridia</taxon>
        <taxon>Eubacteriales</taxon>
        <taxon>Clostridiaceae</taxon>
        <taxon>Fervidicella</taxon>
    </lineage>
</organism>
<dbReference type="EMBL" id="AZQP01000004">
    <property type="protein sequence ID" value="EYE89455.1"/>
    <property type="molecule type" value="Genomic_DNA"/>
</dbReference>
<dbReference type="PANTHER" id="PTHR30217:SF10">
    <property type="entry name" value="23S RRNA 5-HYDROXYCYTIDINE C2501 SYNTHASE"/>
    <property type="match status" value="1"/>
</dbReference>
<evidence type="ECO:0000313" key="2">
    <source>
        <dbReference type="EMBL" id="EYE89455.1"/>
    </source>
</evidence>
<dbReference type="Pfam" id="PF12392">
    <property type="entry name" value="DUF3656"/>
    <property type="match status" value="1"/>
</dbReference>
<comment type="caution">
    <text evidence="2">The sequence shown here is derived from an EMBL/GenBank/DDBJ whole genome shotgun (WGS) entry which is preliminary data.</text>
</comment>
<dbReference type="Proteomes" id="UP000019681">
    <property type="component" value="Unassembled WGS sequence"/>
</dbReference>
<dbReference type="InterPro" id="IPR020988">
    <property type="entry name" value="Pept_U32_collagenase"/>
</dbReference>
<dbReference type="Pfam" id="PF01136">
    <property type="entry name" value="Peptidase_U32"/>
    <property type="match status" value="2"/>
</dbReference>
<keyword evidence="3" id="KW-1185">Reference proteome</keyword>
<proteinExistence type="predicted"/>
<gene>
    <name evidence="2" type="ORF">Q428_02395</name>
</gene>
<dbReference type="PANTHER" id="PTHR30217">
    <property type="entry name" value="PEPTIDASE U32 FAMILY"/>
    <property type="match status" value="1"/>
</dbReference>
<reference evidence="2 3" key="1">
    <citation type="journal article" date="2014" name="Genome Announc.">
        <title>Draft Genome Sequence of Fervidicella metallireducens Strain AeBT, an Iron-Reducing Thermoanaerobe from the Great Artesian Basin.</title>
        <authorList>
            <person name="Patel B.K."/>
        </authorList>
    </citation>
    <scope>NUCLEOTIDE SEQUENCE [LARGE SCALE GENOMIC DNA]</scope>
    <source>
        <strain evidence="2 3">AeB</strain>
    </source>
</reference>
<dbReference type="InterPro" id="IPR051454">
    <property type="entry name" value="RNA/ubiquinone_mod_enzymes"/>
</dbReference>
<dbReference type="STRING" id="1403537.Q428_02395"/>
<dbReference type="SUPFAM" id="SSF50447">
    <property type="entry name" value="Translation proteins"/>
    <property type="match status" value="1"/>
</dbReference>
<dbReference type="GO" id="GO:0006508">
    <property type="term" value="P:proteolysis"/>
    <property type="evidence" value="ECO:0007669"/>
    <property type="project" value="UniProtKB-KW"/>
</dbReference>
<dbReference type="AlphaFoldDB" id="A0A017RZU8"/>
<dbReference type="InterPro" id="IPR009000">
    <property type="entry name" value="Transl_B-barrel_sf"/>
</dbReference>
<dbReference type="OrthoDB" id="9807498at2"/>
<dbReference type="PROSITE" id="PS01276">
    <property type="entry name" value="PEPTIDASE_U32"/>
    <property type="match status" value="1"/>
</dbReference>
<evidence type="ECO:0000313" key="3">
    <source>
        <dbReference type="Proteomes" id="UP000019681"/>
    </source>
</evidence>
<evidence type="ECO:0000259" key="1">
    <source>
        <dbReference type="Pfam" id="PF12392"/>
    </source>
</evidence>
<dbReference type="RefSeq" id="WP_035377797.1">
    <property type="nucleotide sequence ID" value="NZ_AZQP01000004.1"/>
</dbReference>
<accession>A0A017RZU8</accession>
<dbReference type="GO" id="GO:0008233">
    <property type="term" value="F:peptidase activity"/>
    <property type="evidence" value="ECO:0007669"/>
    <property type="project" value="UniProtKB-KW"/>
</dbReference>
<sequence length="791" mass="88922">MVELLAPAGDFNSLKAAVLNGANAVYLGGKEFSARQYAGNFDREEMIEAVKFCHSYNVKVFVTLNTLLDNLELKAALEYAAFLYEIGVDALIIQDIGLLKILKENIPEFELHGSTQMTAHNLEAVNLLHSMGLKRVVLSRELSLKEIEYISKNTKAELEVFVHGALCIGFSGQCLMSSIIGGRSGNRGRCAQPCRMEYSIDDNKKQHYLSPKDLSTLEYIEEIKKTGVYSLKIEGRMKRPEYVATVVSSYRRALDNMSKKDDIDRVTQVFNRGGFTSAFLFTPQGREMMSYERPKHWGVYLGKVIGCKEKFADIKLEKSLKVGDGVEIFGKNIGAPISSIKINGRNVESAKPGDIINIYLEGASKGDRIYKTLDAELYKEAEESFKGKDIKRIPIWGSFKAKSGEIIEFTVFNQDGITSIATAEEPEIALKTPTTCERVAEALNKTKDTSFYFEGIEIEMDDNLAIPVSKLNLLRREAIEGLLEKLQGKREKINVNIDFSKTKKSVIPKIAVKTGSLEIAESCIDAGCDVVFLGGDLLRKNKEDFNEFPRFIKENKKVYPWYPEIILEEFETLKKQAIELKEKGIDKALCGNMGMYSFLRGIGFDVYLDSGFNLFNSKSCETFKNSGCHLSPELTIKQLSNVISNTESKTMVLAHGRIKLMTSRHCFVGSSMGHGKKDCPVLCKNQVHYLRDRMGEVFPVYTDVNCRSHIYNSKILCTIEHIKDIIKLNADFLVLNLLDEEKDEAALVVKAYREGIERAFNNEFKIGSYGEELLEELKGNITKGHLYRGVL</sequence>